<evidence type="ECO:0000256" key="1">
    <source>
        <dbReference type="ARBA" id="ARBA00022801"/>
    </source>
</evidence>
<dbReference type="GO" id="GO:0045820">
    <property type="term" value="P:negative regulation of glycolytic process"/>
    <property type="evidence" value="ECO:0007669"/>
    <property type="project" value="TreeGrafter"/>
</dbReference>
<dbReference type="EC" id="3.1.3.3" evidence="2"/>
<dbReference type="SUPFAM" id="SSF53254">
    <property type="entry name" value="Phosphoglycerate mutase-like"/>
    <property type="match status" value="1"/>
</dbReference>
<dbReference type="GO" id="GO:0043456">
    <property type="term" value="P:regulation of pentose-phosphate shunt"/>
    <property type="evidence" value="ECO:0007669"/>
    <property type="project" value="TreeGrafter"/>
</dbReference>
<dbReference type="EMBL" id="CP036318">
    <property type="protein sequence ID" value="QDV56872.1"/>
    <property type="molecule type" value="Genomic_DNA"/>
</dbReference>
<dbReference type="Gene3D" id="3.40.50.1240">
    <property type="entry name" value="Phosphoglycerate mutase-like"/>
    <property type="match status" value="1"/>
</dbReference>
<dbReference type="Pfam" id="PF00300">
    <property type="entry name" value="His_Phos_1"/>
    <property type="match status" value="1"/>
</dbReference>
<keyword evidence="3" id="KW-1185">Reference proteome</keyword>
<dbReference type="PANTHER" id="PTHR46517:SF1">
    <property type="entry name" value="FRUCTOSE-2,6-BISPHOSPHATASE TIGAR"/>
    <property type="match status" value="1"/>
</dbReference>
<evidence type="ECO:0000313" key="2">
    <source>
        <dbReference type="EMBL" id="QDV56872.1"/>
    </source>
</evidence>
<gene>
    <name evidence="2" type="primary">pspA_1</name>
    <name evidence="2" type="ORF">Mal33_28730</name>
</gene>
<protein>
    <submittedName>
        <fullName evidence="2">Phosphoserine phosphatase 1</fullName>
        <ecNumber evidence="2">3.1.3.3</ecNumber>
    </submittedName>
</protein>
<dbReference type="InterPro" id="IPR013078">
    <property type="entry name" value="His_Pase_superF_clade-1"/>
</dbReference>
<proteinExistence type="predicted"/>
<evidence type="ECO:0000313" key="3">
    <source>
        <dbReference type="Proteomes" id="UP000316770"/>
    </source>
</evidence>
<dbReference type="AlphaFoldDB" id="A0A518IUW1"/>
<reference evidence="2 3" key="1">
    <citation type="submission" date="2019-02" db="EMBL/GenBank/DDBJ databases">
        <title>Deep-cultivation of Planctomycetes and their phenomic and genomic characterization uncovers novel biology.</title>
        <authorList>
            <person name="Wiegand S."/>
            <person name="Jogler M."/>
            <person name="Boedeker C."/>
            <person name="Pinto D."/>
            <person name="Vollmers J."/>
            <person name="Rivas-Marin E."/>
            <person name="Kohn T."/>
            <person name="Peeters S.H."/>
            <person name="Heuer A."/>
            <person name="Rast P."/>
            <person name="Oberbeckmann S."/>
            <person name="Bunk B."/>
            <person name="Jeske O."/>
            <person name="Meyerdierks A."/>
            <person name="Storesund J.E."/>
            <person name="Kallscheuer N."/>
            <person name="Luecker S."/>
            <person name="Lage O.M."/>
            <person name="Pohl T."/>
            <person name="Merkel B.J."/>
            <person name="Hornburger P."/>
            <person name="Mueller R.-W."/>
            <person name="Bruemmer F."/>
            <person name="Labrenz M."/>
            <person name="Spormann A.M."/>
            <person name="Op den Camp H."/>
            <person name="Overmann J."/>
            <person name="Amann R."/>
            <person name="Jetten M.S.M."/>
            <person name="Mascher T."/>
            <person name="Medema M.H."/>
            <person name="Devos D.P."/>
            <person name="Kaster A.-K."/>
            <person name="Ovreas L."/>
            <person name="Rohde M."/>
            <person name="Galperin M.Y."/>
            <person name="Jogler C."/>
        </authorList>
    </citation>
    <scope>NUCLEOTIDE SEQUENCE [LARGE SCALE GENOMIC DNA]</scope>
    <source>
        <strain evidence="2 3">Mal33</strain>
    </source>
</reference>
<dbReference type="OrthoDB" id="9781415at2"/>
<dbReference type="InterPro" id="IPR051695">
    <property type="entry name" value="Phosphoglycerate_Mutase"/>
</dbReference>
<name>A0A518IUW1_9BACT</name>
<dbReference type="PANTHER" id="PTHR46517">
    <property type="entry name" value="FRUCTOSE-2,6-BISPHOSPHATASE TIGAR"/>
    <property type="match status" value="1"/>
</dbReference>
<sequence length="195" mass="21901">MLSILLVRPGATDFDDQRRIKGSLDMPLSECGRQQVRRTAQDVATFQLQAVYSAPCESALTTSAELIAGRDIRVKAIPNFRNIDHGLWHGKLVDDVRRQQPRLYRQGEEYPNLICPPEGETVEEAKQRVFKALRKVIKKHRDGAIALVIPDPLASVVHCILSGEGPKSLWLSEVDTGNWELIELESLELREPALV</sequence>
<dbReference type="GO" id="GO:0004331">
    <property type="term" value="F:fructose-2,6-bisphosphate 2-phosphatase activity"/>
    <property type="evidence" value="ECO:0007669"/>
    <property type="project" value="TreeGrafter"/>
</dbReference>
<dbReference type="GO" id="GO:0005829">
    <property type="term" value="C:cytosol"/>
    <property type="evidence" value="ECO:0007669"/>
    <property type="project" value="TreeGrafter"/>
</dbReference>
<dbReference type="Proteomes" id="UP000316770">
    <property type="component" value="Chromosome"/>
</dbReference>
<organism evidence="2 3">
    <name type="scientific">Rosistilla oblonga</name>
    <dbReference type="NCBI Taxonomy" id="2527990"/>
    <lineage>
        <taxon>Bacteria</taxon>
        <taxon>Pseudomonadati</taxon>
        <taxon>Planctomycetota</taxon>
        <taxon>Planctomycetia</taxon>
        <taxon>Pirellulales</taxon>
        <taxon>Pirellulaceae</taxon>
        <taxon>Rosistilla</taxon>
    </lineage>
</organism>
<keyword evidence="1 2" id="KW-0378">Hydrolase</keyword>
<dbReference type="RefSeq" id="WP_145123590.1">
    <property type="nucleotide sequence ID" value="NZ_CP036292.1"/>
</dbReference>
<accession>A0A518IUW1</accession>
<dbReference type="InterPro" id="IPR029033">
    <property type="entry name" value="His_PPase_superfam"/>
</dbReference>